<proteinExistence type="predicted"/>
<dbReference type="RefSeq" id="XP_008712170.1">
    <property type="nucleotide sequence ID" value="XM_008713948.1"/>
</dbReference>
<dbReference type="VEuPathDB" id="FungiDB:HMPREF1541_09273"/>
<name>W2S9T7_CYPE1</name>
<evidence type="ECO:0000313" key="2">
    <source>
        <dbReference type="Proteomes" id="UP000030752"/>
    </source>
</evidence>
<sequence length="438" mass="50150">MGDFMVGDKRYVVPTFWQRQNFSLLPSGSPGTRARGNDEPMSQELYDRIQPAVKLATLLLQLAEDLFTRILFAEIVGLDKKRPNSFPYFGLDPHYTITDTDRQRYRQIMTGAHPRLRFFLANFDIRPVGKTWGDTLAIGSLNKLQIDVRISKCYYDFFAHPRYADLLPGLKARNLLELATTLLHELGHAVYDLRRCHDVDGAPRIFQGQKPGRILREPCYHPSHTFTYLDRRELERAVEFSLFGGALQTLITPEPAFTDQWATVPGFVYTMGMVCLYIRPMLMDEIQRGLQLKALDQAVIEAALDMNTWAILLRQIEPEEVKHAAMLGGVIDIMGRIDRLMSTGVLSTPFVKVYDRDDLADTDDDFVRAQKLMALQNPHTTWMAFLRMSPLQERDRRHDSEGKEEKVLYGIEHKAAPKSGLLRRFWGKATMSLLALLA</sequence>
<dbReference type="GeneID" id="19976612"/>
<dbReference type="Proteomes" id="UP000030752">
    <property type="component" value="Unassembled WGS sequence"/>
</dbReference>
<keyword evidence="2" id="KW-1185">Reference proteome</keyword>
<dbReference type="HOGENOM" id="CLU_625581_0_0_1"/>
<reference evidence="1 2" key="1">
    <citation type="submission" date="2013-03" db="EMBL/GenBank/DDBJ databases">
        <title>The Genome Sequence of Phialophora europaea CBS 101466.</title>
        <authorList>
            <consortium name="The Broad Institute Genomics Platform"/>
            <person name="Cuomo C."/>
            <person name="de Hoog S."/>
            <person name="Gorbushina A."/>
            <person name="Walker B."/>
            <person name="Young S.K."/>
            <person name="Zeng Q."/>
            <person name="Gargeya S."/>
            <person name="Fitzgerald M."/>
            <person name="Haas B."/>
            <person name="Abouelleil A."/>
            <person name="Allen A.W."/>
            <person name="Alvarado L."/>
            <person name="Arachchi H.M."/>
            <person name="Berlin A.M."/>
            <person name="Chapman S.B."/>
            <person name="Gainer-Dewar J."/>
            <person name="Goldberg J."/>
            <person name="Griggs A."/>
            <person name="Gujja S."/>
            <person name="Hansen M."/>
            <person name="Howarth C."/>
            <person name="Imamovic A."/>
            <person name="Ireland A."/>
            <person name="Larimer J."/>
            <person name="McCowan C."/>
            <person name="Murphy C."/>
            <person name="Pearson M."/>
            <person name="Poon T.W."/>
            <person name="Priest M."/>
            <person name="Roberts A."/>
            <person name="Saif S."/>
            <person name="Shea T."/>
            <person name="Sisk P."/>
            <person name="Sykes S."/>
            <person name="Wortman J."/>
            <person name="Nusbaum C."/>
            <person name="Birren B."/>
        </authorList>
    </citation>
    <scope>NUCLEOTIDE SEQUENCE [LARGE SCALE GENOMIC DNA]</scope>
    <source>
        <strain evidence="1 2">CBS 101466</strain>
    </source>
</reference>
<dbReference type="AlphaFoldDB" id="W2S9T7"/>
<accession>W2S9T7</accession>
<organism evidence="1 2">
    <name type="scientific">Cyphellophora europaea (strain CBS 101466)</name>
    <name type="common">Phialophora europaea</name>
    <dbReference type="NCBI Taxonomy" id="1220924"/>
    <lineage>
        <taxon>Eukaryota</taxon>
        <taxon>Fungi</taxon>
        <taxon>Dikarya</taxon>
        <taxon>Ascomycota</taxon>
        <taxon>Pezizomycotina</taxon>
        <taxon>Eurotiomycetes</taxon>
        <taxon>Chaetothyriomycetidae</taxon>
        <taxon>Chaetothyriales</taxon>
        <taxon>Cyphellophoraceae</taxon>
        <taxon>Cyphellophora</taxon>
    </lineage>
</organism>
<protein>
    <submittedName>
        <fullName evidence="1">Uncharacterized protein</fullName>
    </submittedName>
</protein>
<evidence type="ECO:0000313" key="1">
    <source>
        <dbReference type="EMBL" id="ETN45442.1"/>
    </source>
</evidence>
<dbReference type="EMBL" id="KB822712">
    <property type="protein sequence ID" value="ETN45442.1"/>
    <property type="molecule type" value="Genomic_DNA"/>
</dbReference>
<dbReference type="InParanoid" id="W2S9T7"/>
<gene>
    <name evidence="1" type="ORF">HMPREF1541_09273</name>
</gene>